<accession>A0A9Q3EQV8</accession>
<dbReference type="InterPro" id="IPR020100">
    <property type="entry name" value="Glc-repressible_Grg1"/>
</dbReference>
<keyword evidence="3" id="KW-1185">Reference proteome</keyword>
<gene>
    <name evidence="2" type="ORF">O181_066396</name>
</gene>
<name>A0A9Q3EQV8_9BASI</name>
<dbReference type="PANTHER" id="PTHR38789:SF1">
    <property type="entry name" value="GLUCOSE-REPRESSIBLE GENE PROTEIN-RELATED"/>
    <property type="match status" value="1"/>
</dbReference>
<keyword evidence="1" id="KW-0732">Signal</keyword>
<sequence length="119" mass="13244">MSRPLSFSFLICLRIVDLEWFYHFKYVSDKASELTSTASKEANKSVAKDSSNSLGTRATAAKVSFASRGNLPAPEAEGFMFWLLCYQDAASDKVDELKNSASAEVNKVCFLIHYLCLRS</sequence>
<dbReference type="Pfam" id="PF11034">
    <property type="entry name" value="Grg1"/>
    <property type="match status" value="1"/>
</dbReference>
<dbReference type="OrthoDB" id="10039103at2759"/>
<evidence type="ECO:0000256" key="1">
    <source>
        <dbReference type="SAM" id="SignalP"/>
    </source>
</evidence>
<evidence type="ECO:0000313" key="2">
    <source>
        <dbReference type="EMBL" id="MBW0526681.1"/>
    </source>
</evidence>
<feature type="chain" id="PRO_5040193293" evidence="1">
    <location>
        <begin position="19"/>
        <end position="119"/>
    </location>
</feature>
<dbReference type="PANTHER" id="PTHR38789">
    <property type="entry name" value="REPRESSIBLE PROTEIN GRG1, PUTATIVE (AFU_ORTHOLOGUE AFUA_5G14210)-RELATED"/>
    <property type="match status" value="1"/>
</dbReference>
<dbReference type="EMBL" id="AVOT02032855">
    <property type="protein sequence ID" value="MBW0526681.1"/>
    <property type="molecule type" value="Genomic_DNA"/>
</dbReference>
<proteinExistence type="predicted"/>
<protein>
    <submittedName>
        <fullName evidence="2">Uncharacterized protein</fullName>
    </submittedName>
</protein>
<feature type="signal peptide" evidence="1">
    <location>
        <begin position="1"/>
        <end position="18"/>
    </location>
</feature>
<organism evidence="2 3">
    <name type="scientific">Austropuccinia psidii MF-1</name>
    <dbReference type="NCBI Taxonomy" id="1389203"/>
    <lineage>
        <taxon>Eukaryota</taxon>
        <taxon>Fungi</taxon>
        <taxon>Dikarya</taxon>
        <taxon>Basidiomycota</taxon>
        <taxon>Pucciniomycotina</taxon>
        <taxon>Pucciniomycetes</taxon>
        <taxon>Pucciniales</taxon>
        <taxon>Sphaerophragmiaceae</taxon>
        <taxon>Austropuccinia</taxon>
    </lineage>
</organism>
<evidence type="ECO:0000313" key="3">
    <source>
        <dbReference type="Proteomes" id="UP000765509"/>
    </source>
</evidence>
<reference evidence="2" key="1">
    <citation type="submission" date="2021-03" db="EMBL/GenBank/DDBJ databases">
        <title>Draft genome sequence of rust myrtle Austropuccinia psidii MF-1, a brazilian biotype.</title>
        <authorList>
            <person name="Quecine M.C."/>
            <person name="Pachon D.M.R."/>
            <person name="Bonatelli M.L."/>
            <person name="Correr F.H."/>
            <person name="Franceschini L.M."/>
            <person name="Leite T.F."/>
            <person name="Margarido G.R.A."/>
            <person name="Almeida C.A."/>
            <person name="Ferrarezi J.A."/>
            <person name="Labate C.A."/>
        </authorList>
    </citation>
    <scope>NUCLEOTIDE SEQUENCE</scope>
    <source>
        <strain evidence="2">MF-1</strain>
    </source>
</reference>
<comment type="caution">
    <text evidence="2">The sequence shown here is derived from an EMBL/GenBank/DDBJ whole genome shotgun (WGS) entry which is preliminary data.</text>
</comment>
<dbReference type="AlphaFoldDB" id="A0A9Q3EQV8"/>
<dbReference type="Proteomes" id="UP000765509">
    <property type="component" value="Unassembled WGS sequence"/>
</dbReference>